<dbReference type="Gene3D" id="2.60.40.10">
    <property type="entry name" value="Immunoglobulins"/>
    <property type="match status" value="1"/>
</dbReference>
<evidence type="ECO:0000256" key="8">
    <source>
        <dbReference type="ARBA" id="ARBA00022679"/>
    </source>
</evidence>
<dbReference type="PANTHER" id="PTHR32518">
    <property type="match status" value="1"/>
</dbReference>
<accession>A0A9D2FZV2</accession>
<reference evidence="13" key="2">
    <citation type="submission" date="2021-04" db="EMBL/GenBank/DDBJ databases">
        <authorList>
            <person name="Gilroy R."/>
        </authorList>
    </citation>
    <scope>NUCLEOTIDE SEQUENCE</scope>
    <source>
        <strain evidence="13">ChiHecec3B27-8219</strain>
    </source>
</reference>
<evidence type="ECO:0000256" key="2">
    <source>
        <dbReference type="ARBA" id="ARBA00004496"/>
    </source>
</evidence>
<evidence type="ECO:0000313" key="14">
    <source>
        <dbReference type="Proteomes" id="UP000824055"/>
    </source>
</evidence>
<dbReference type="SUPFAM" id="SSF51445">
    <property type="entry name" value="(Trans)glycosidases"/>
    <property type="match status" value="1"/>
</dbReference>
<dbReference type="Gene3D" id="3.20.20.80">
    <property type="entry name" value="Glycosidases"/>
    <property type="match status" value="2"/>
</dbReference>
<comment type="caution">
    <text evidence="13">The sequence shown here is derived from an EMBL/GenBank/DDBJ whole genome shotgun (WGS) entry which is preliminary data.</text>
</comment>
<evidence type="ECO:0000256" key="9">
    <source>
        <dbReference type="ARBA" id="ARBA00023277"/>
    </source>
</evidence>
<comment type="catalytic activity">
    <reaction evidence="1">
        <text>Transfers a segment of a (1-&gt;4)-alpha-D-glucan to a new position in an acceptor, which may be glucose or a (1-&gt;4)-alpha-D-glucan.</text>
        <dbReference type="EC" id="2.4.1.25"/>
    </reaction>
</comment>
<keyword evidence="9" id="KW-0119">Carbohydrate metabolism</keyword>
<evidence type="ECO:0000256" key="7">
    <source>
        <dbReference type="ARBA" id="ARBA00022676"/>
    </source>
</evidence>
<evidence type="ECO:0000256" key="4">
    <source>
        <dbReference type="ARBA" id="ARBA00012560"/>
    </source>
</evidence>
<evidence type="ECO:0000256" key="10">
    <source>
        <dbReference type="ARBA" id="ARBA00031423"/>
    </source>
</evidence>
<dbReference type="Proteomes" id="UP000824055">
    <property type="component" value="Unassembled WGS sequence"/>
</dbReference>
<dbReference type="GO" id="GO:0004134">
    <property type="term" value="F:4-alpha-glucanotransferase activity"/>
    <property type="evidence" value="ECO:0007669"/>
    <property type="project" value="UniProtKB-EC"/>
</dbReference>
<keyword evidence="6" id="KW-0963">Cytoplasm</keyword>
<evidence type="ECO:0000256" key="3">
    <source>
        <dbReference type="ARBA" id="ARBA00005684"/>
    </source>
</evidence>
<feature type="domain" description="CBM20" evidence="12">
    <location>
        <begin position="120"/>
        <end position="235"/>
    </location>
</feature>
<dbReference type="Pfam" id="PF00686">
    <property type="entry name" value="CBM_20"/>
    <property type="match status" value="1"/>
</dbReference>
<gene>
    <name evidence="13" type="ORF">H9966_06395</name>
</gene>
<evidence type="ECO:0000256" key="6">
    <source>
        <dbReference type="ARBA" id="ARBA00022490"/>
    </source>
</evidence>
<evidence type="ECO:0000256" key="1">
    <source>
        <dbReference type="ARBA" id="ARBA00000439"/>
    </source>
</evidence>
<dbReference type="InterPro" id="IPR002044">
    <property type="entry name" value="CBM20"/>
</dbReference>
<proteinExistence type="inferred from homology"/>
<comment type="subcellular location">
    <subcellularLocation>
        <location evidence="2">Cytoplasm</location>
    </subcellularLocation>
</comment>
<dbReference type="InterPro" id="IPR013784">
    <property type="entry name" value="Carb-bd-like_fold"/>
</dbReference>
<sequence length="892" mass="104836">MKFSFNINYGTIFGEALVVNILDGDHVERHQMTSADGSQWNANVDISQAPSQLKYYYSVTRGAQRYREEWQTLLHAIDVSAQKANHYVAYDQWVDTPADAYLYTSAFTDCVNRQHPKPLPATHYARTLRLKVRAPQLKEGEWLAILGAGDKLGNWKALEAKDMNQHQYNEWAIDFNADDFKDQPMEFKFVIRDSQVDYTPEWEVGCNRVIQVPDMRVGETYVYQLGEARFNKWDRKLAGTLVPVFSLRSKRSFGVGDFGDLRQMIDLVAMTGQKVLQVLPVNDTTTTHTWTDSYPYSAISIFALHPQFVDLNALPALKDAAKREEMEALRQELNALPQIDYERVNDTKTAYMRLLFAQEGAKTMRTAEYKQFFDENQRWLVPYARYCTLREKYGTADFTTWPDHNVWDEDEREQLSNSRTALYKEAAFYYYTQFVLFQQLRDAHAHAQEKGVILKGDIPIGVNRHGCDVWMEPKYFNLNGQAGAPPDSFSVNGQNWGLPTYNWEEMLKDDCAWWTKRFQHMQQFFDAYRIDHVLGFFRIWEIPIDSVHGLLGQFSPALGMSRQEIAQYGLNFQEERFTTPFITDWVLQRVFSERAQEVKERFLEPIDGERYRLREEVNTQRKVESLFAHADKQEELWLRDGLYALISDVLFLRDRKDPNLFHPRISAQYDFIYESLYDCDKEAFNRLYNDYFYRRHNQFWYREAMRKLPRLVQATRMLVCAEDLGMVPDCVPWVLEDLKILSLEIQSMPKDPNVRFGYLSKNPYRSVCTISSHDMPTLRQWWDEDYERTQDYFNSMLYRGGSAPHPLPGWLARDIISRHLLSGSMLCVISLQDWLAMDEKLRLPDANAERINIPSNPKHYWRYRMHLNLEDLAADKRFIDSLTELIRLDGRI</sequence>
<dbReference type="SUPFAM" id="SSF49452">
    <property type="entry name" value="Starch-binding domain-like"/>
    <property type="match status" value="1"/>
</dbReference>
<comment type="similarity">
    <text evidence="3">Belongs to the disproportionating enzyme family.</text>
</comment>
<dbReference type="InterPro" id="IPR017853">
    <property type="entry name" value="GH"/>
</dbReference>
<evidence type="ECO:0000256" key="5">
    <source>
        <dbReference type="ARBA" id="ARBA00020295"/>
    </source>
</evidence>
<dbReference type="PANTHER" id="PTHR32518:SF3">
    <property type="entry name" value="4-ALPHA-GLUCANOTRANSFERASE"/>
    <property type="match status" value="1"/>
</dbReference>
<dbReference type="GO" id="GO:0005975">
    <property type="term" value="P:carbohydrate metabolic process"/>
    <property type="evidence" value="ECO:0007669"/>
    <property type="project" value="InterPro"/>
</dbReference>
<evidence type="ECO:0000256" key="11">
    <source>
        <dbReference type="ARBA" id="ARBA00031501"/>
    </source>
</evidence>
<name>A0A9D2FZV2_9BACT</name>
<dbReference type="GO" id="GO:2001070">
    <property type="term" value="F:starch binding"/>
    <property type="evidence" value="ECO:0007669"/>
    <property type="project" value="InterPro"/>
</dbReference>
<reference evidence="13" key="1">
    <citation type="journal article" date="2021" name="PeerJ">
        <title>Extensive microbial diversity within the chicken gut microbiome revealed by metagenomics and culture.</title>
        <authorList>
            <person name="Gilroy R."/>
            <person name="Ravi A."/>
            <person name="Getino M."/>
            <person name="Pursley I."/>
            <person name="Horton D.L."/>
            <person name="Alikhan N.F."/>
            <person name="Baker D."/>
            <person name="Gharbi K."/>
            <person name="Hall N."/>
            <person name="Watson M."/>
            <person name="Adriaenssens E.M."/>
            <person name="Foster-Nyarko E."/>
            <person name="Jarju S."/>
            <person name="Secka A."/>
            <person name="Antonio M."/>
            <person name="Oren A."/>
            <person name="Chaudhuri R.R."/>
            <person name="La Ragione R."/>
            <person name="Hildebrand F."/>
            <person name="Pallen M.J."/>
        </authorList>
    </citation>
    <scope>NUCLEOTIDE SEQUENCE</scope>
    <source>
        <strain evidence="13">ChiHecec3B27-8219</strain>
    </source>
</reference>
<organism evidence="13 14">
    <name type="scientific">Candidatus Prevotella avicola</name>
    <dbReference type="NCBI Taxonomy" id="2838738"/>
    <lineage>
        <taxon>Bacteria</taxon>
        <taxon>Pseudomonadati</taxon>
        <taxon>Bacteroidota</taxon>
        <taxon>Bacteroidia</taxon>
        <taxon>Bacteroidales</taxon>
        <taxon>Prevotellaceae</taxon>
        <taxon>Prevotella</taxon>
    </lineage>
</organism>
<evidence type="ECO:0000313" key="13">
    <source>
        <dbReference type="EMBL" id="HIZ69490.1"/>
    </source>
</evidence>
<keyword evidence="7 13" id="KW-0328">Glycosyltransferase</keyword>
<dbReference type="EC" id="2.4.1.25" evidence="4"/>
<dbReference type="SMART" id="SM01065">
    <property type="entry name" value="CBM_2"/>
    <property type="match status" value="1"/>
</dbReference>
<dbReference type="InterPro" id="IPR013783">
    <property type="entry name" value="Ig-like_fold"/>
</dbReference>
<dbReference type="EMBL" id="DXBE01000047">
    <property type="protein sequence ID" value="HIZ69490.1"/>
    <property type="molecule type" value="Genomic_DNA"/>
</dbReference>
<dbReference type="InterPro" id="IPR003385">
    <property type="entry name" value="Glyco_hydro_77"/>
</dbReference>
<dbReference type="GO" id="GO:0005737">
    <property type="term" value="C:cytoplasm"/>
    <property type="evidence" value="ECO:0007669"/>
    <property type="project" value="UniProtKB-SubCell"/>
</dbReference>
<protein>
    <recommendedName>
        <fullName evidence="5">4-alpha-glucanotransferase</fullName>
        <ecNumber evidence="4">2.4.1.25</ecNumber>
    </recommendedName>
    <alternativeName>
        <fullName evidence="10">Amylomaltase</fullName>
    </alternativeName>
    <alternativeName>
        <fullName evidence="11">Disproportionating enzyme</fullName>
    </alternativeName>
</protein>
<evidence type="ECO:0000259" key="12">
    <source>
        <dbReference type="PROSITE" id="PS51166"/>
    </source>
</evidence>
<dbReference type="PROSITE" id="PS51166">
    <property type="entry name" value="CBM20"/>
    <property type="match status" value="1"/>
</dbReference>
<dbReference type="Pfam" id="PF02446">
    <property type="entry name" value="Glyco_hydro_77"/>
    <property type="match status" value="1"/>
</dbReference>
<keyword evidence="8 13" id="KW-0808">Transferase</keyword>
<dbReference type="AlphaFoldDB" id="A0A9D2FZV2"/>